<dbReference type="EMBL" id="FWXR01000001">
    <property type="protein sequence ID" value="SMC33877.1"/>
    <property type="molecule type" value="Genomic_DNA"/>
</dbReference>
<keyword evidence="1" id="KW-0472">Membrane</keyword>
<dbReference type="OrthoDB" id="8447782at2"/>
<evidence type="ECO:0000313" key="2">
    <source>
        <dbReference type="EMBL" id="SMC33877.1"/>
    </source>
</evidence>
<reference evidence="2 3" key="1">
    <citation type="submission" date="2017-04" db="EMBL/GenBank/DDBJ databases">
        <authorList>
            <person name="Afonso C.L."/>
            <person name="Miller P.J."/>
            <person name="Scott M.A."/>
            <person name="Spackman E."/>
            <person name="Goraichik I."/>
            <person name="Dimitrov K.M."/>
            <person name="Suarez D.L."/>
            <person name="Swayne D.E."/>
        </authorList>
    </citation>
    <scope>NUCLEOTIDE SEQUENCE [LARGE SCALE GENOMIC DNA]</scope>
    <source>
        <strain evidence="2 3">CGMCC 1.10972</strain>
    </source>
</reference>
<proteinExistence type="predicted"/>
<accession>A0A1W1YCJ2</accession>
<keyword evidence="3" id="KW-1185">Reference proteome</keyword>
<feature type="transmembrane region" description="Helical" evidence="1">
    <location>
        <begin position="26"/>
        <end position="46"/>
    </location>
</feature>
<evidence type="ECO:0000256" key="1">
    <source>
        <dbReference type="SAM" id="Phobius"/>
    </source>
</evidence>
<evidence type="ECO:0000313" key="3">
    <source>
        <dbReference type="Proteomes" id="UP000192656"/>
    </source>
</evidence>
<gene>
    <name evidence="2" type="ORF">SAMN06297251_101167</name>
</gene>
<sequence>MTEFEIRNDKDDDLDLARPVAEFRNALLRASLLFGVVALALGLVILPSTGERSGSLFASNRPNIDMMTTGSIEPNGSGTYRVQRSVLQPSGGACFVFQDGGRRGSC</sequence>
<organism evidence="2 3">
    <name type="scientific">Fulvimarina manganoxydans</name>
    <dbReference type="NCBI Taxonomy" id="937218"/>
    <lineage>
        <taxon>Bacteria</taxon>
        <taxon>Pseudomonadati</taxon>
        <taxon>Pseudomonadota</taxon>
        <taxon>Alphaproteobacteria</taxon>
        <taxon>Hyphomicrobiales</taxon>
        <taxon>Aurantimonadaceae</taxon>
        <taxon>Fulvimarina</taxon>
    </lineage>
</organism>
<keyword evidence="1" id="KW-0812">Transmembrane</keyword>
<evidence type="ECO:0008006" key="4">
    <source>
        <dbReference type="Google" id="ProtNLM"/>
    </source>
</evidence>
<name>A0A1W1YCJ2_9HYPH</name>
<dbReference type="RefSeq" id="WP_084407995.1">
    <property type="nucleotide sequence ID" value="NZ_FWXR01000001.1"/>
</dbReference>
<keyword evidence="1" id="KW-1133">Transmembrane helix</keyword>
<protein>
    <recommendedName>
        <fullName evidence="4">Transmembrane protein</fullName>
    </recommendedName>
</protein>
<dbReference type="Proteomes" id="UP000192656">
    <property type="component" value="Unassembled WGS sequence"/>
</dbReference>
<dbReference type="AlphaFoldDB" id="A0A1W1YCJ2"/>
<dbReference type="STRING" id="937218.SAMN06297251_101167"/>